<dbReference type="InterPro" id="IPR010035">
    <property type="entry name" value="Thi_S"/>
</dbReference>
<name>A0ABY3PFT1_9STAP</name>
<dbReference type="InterPro" id="IPR012675">
    <property type="entry name" value="Beta-grasp_dom_sf"/>
</dbReference>
<sequence length="64" mass="7224">MKVNGETQCFDKEISIAEMIQHFGIESKRMAVEVNGQVIKRSLWTAHMISENDQIEILEFVGGG</sequence>
<dbReference type="SUPFAM" id="SSF54285">
    <property type="entry name" value="MoaD/ThiS"/>
    <property type="match status" value="1"/>
</dbReference>
<dbReference type="EMBL" id="CP086654">
    <property type="protein sequence ID" value="UEX91186.1"/>
    <property type="molecule type" value="Genomic_DNA"/>
</dbReference>
<dbReference type="Gene3D" id="3.10.20.30">
    <property type="match status" value="1"/>
</dbReference>
<dbReference type="Pfam" id="PF02597">
    <property type="entry name" value="ThiS"/>
    <property type="match status" value="1"/>
</dbReference>
<dbReference type="PANTHER" id="PTHR34472">
    <property type="entry name" value="SULFUR CARRIER PROTEIN THIS"/>
    <property type="match status" value="1"/>
</dbReference>
<dbReference type="Proteomes" id="UP001197626">
    <property type="component" value="Chromosome"/>
</dbReference>
<accession>A0ABY3PFT1</accession>
<dbReference type="CDD" id="cd00565">
    <property type="entry name" value="Ubl_ThiS"/>
    <property type="match status" value="1"/>
</dbReference>
<dbReference type="NCBIfam" id="TIGR01683">
    <property type="entry name" value="thiS"/>
    <property type="match status" value="1"/>
</dbReference>
<keyword evidence="2" id="KW-1185">Reference proteome</keyword>
<proteinExistence type="predicted"/>
<evidence type="ECO:0000313" key="1">
    <source>
        <dbReference type="EMBL" id="UEX91186.1"/>
    </source>
</evidence>
<dbReference type="InterPro" id="IPR003749">
    <property type="entry name" value="ThiS/MoaD-like"/>
</dbReference>
<dbReference type="PANTHER" id="PTHR34472:SF1">
    <property type="entry name" value="SULFUR CARRIER PROTEIN THIS"/>
    <property type="match status" value="1"/>
</dbReference>
<organism evidence="1 2">
    <name type="scientific">Staphylococcus ratti</name>
    <dbReference type="NCBI Taxonomy" id="2892440"/>
    <lineage>
        <taxon>Bacteria</taxon>
        <taxon>Bacillati</taxon>
        <taxon>Bacillota</taxon>
        <taxon>Bacilli</taxon>
        <taxon>Bacillales</taxon>
        <taxon>Staphylococcaceae</taxon>
        <taxon>Staphylococcus</taxon>
    </lineage>
</organism>
<dbReference type="InterPro" id="IPR016155">
    <property type="entry name" value="Mopterin_synth/thiamin_S_b"/>
</dbReference>
<reference evidence="1 2" key="1">
    <citation type="journal article" date="2022" name="Pathogens">
        <title>Staphylococcus ratti sp. nov. Isolated from a Lab Rat.</title>
        <authorList>
            <person name="Kovarovic V."/>
            <person name="Sedlacek I."/>
            <person name="Petras P."/>
            <person name="Kralova S."/>
            <person name="Maslanova I."/>
            <person name="Svec P."/>
            <person name="Neumann-Schaal M."/>
            <person name="Botka T."/>
            <person name="Gelbicova T."/>
            <person name="Stankova E."/>
            <person name="Doskar J."/>
            <person name="Pantucek R."/>
        </authorList>
    </citation>
    <scope>NUCLEOTIDE SEQUENCE [LARGE SCALE GENOMIC DNA]</scope>
    <source>
        <strain evidence="1 2">CCM 9025</strain>
    </source>
</reference>
<gene>
    <name evidence="1" type="primary">thiS</name>
    <name evidence="1" type="ORF">LN051_09655</name>
</gene>
<evidence type="ECO:0000313" key="2">
    <source>
        <dbReference type="Proteomes" id="UP001197626"/>
    </source>
</evidence>
<protein>
    <submittedName>
        <fullName evidence="1">Sulfur carrier protein ThiS</fullName>
    </submittedName>
</protein>
<dbReference type="RefSeq" id="WP_229293665.1">
    <property type="nucleotide sequence ID" value="NZ_CP086654.1"/>
</dbReference>